<dbReference type="Proteomes" id="UP000015453">
    <property type="component" value="Unassembled WGS sequence"/>
</dbReference>
<accession>S8CEI2</accession>
<keyword evidence="1" id="KW-0175">Coiled coil</keyword>
<organism evidence="2 3">
    <name type="scientific">Genlisea aurea</name>
    <dbReference type="NCBI Taxonomy" id="192259"/>
    <lineage>
        <taxon>Eukaryota</taxon>
        <taxon>Viridiplantae</taxon>
        <taxon>Streptophyta</taxon>
        <taxon>Embryophyta</taxon>
        <taxon>Tracheophyta</taxon>
        <taxon>Spermatophyta</taxon>
        <taxon>Magnoliopsida</taxon>
        <taxon>eudicotyledons</taxon>
        <taxon>Gunneridae</taxon>
        <taxon>Pentapetalae</taxon>
        <taxon>asterids</taxon>
        <taxon>lamiids</taxon>
        <taxon>Lamiales</taxon>
        <taxon>Lentibulariaceae</taxon>
        <taxon>Genlisea</taxon>
    </lineage>
</organism>
<name>S8CEI2_9LAMI</name>
<protein>
    <submittedName>
        <fullName evidence="2">Uncharacterized protein</fullName>
    </submittedName>
</protein>
<proteinExistence type="predicted"/>
<evidence type="ECO:0000256" key="1">
    <source>
        <dbReference type="SAM" id="Coils"/>
    </source>
</evidence>
<dbReference type="AlphaFoldDB" id="S8CEI2"/>
<dbReference type="EMBL" id="AUSU01005838">
    <property type="protein sequence ID" value="EPS62876.1"/>
    <property type="molecule type" value="Genomic_DNA"/>
</dbReference>
<comment type="caution">
    <text evidence="2">The sequence shown here is derived from an EMBL/GenBank/DDBJ whole genome shotgun (WGS) entry which is preliminary data.</text>
</comment>
<feature type="non-terminal residue" evidence="2">
    <location>
        <position position="91"/>
    </location>
</feature>
<keyword evidence="3" id="KW-1185">Reference proteome</keyword>
<reference evidence="2 3" key="1">
    <citation type="journal article" date="2013" name="BMC Genomics">
        <title>The miniature genome of a carnivorous plant Genlisea aurea contains a low number of genes and short non-coding sequences.</title>
        <authorList>
            <person name="Leushkin E.V."/>
            <person name="Sutormin R.A."/>
            <person name="Nabieva E.R."/>
            <person name="Penin A.A."/>
            <person name="Kondrashov A.S."/>
            <person name="Logacheva M.D."/>
        </authorList>
    </citation>
    <scope>NUCLEOTIDE SEQUENCE [LARGE SCALE GENOMIC DNA]</scope>
</reference>
<dbReference type="OrthoDB" id="778453at2759"/>
<dbReference type="PANTHER" id="PTHR36800">
    <property type="entry name" value="POLYAMINE-MODULATED FACTOR 1-BINDING PROTEIN"/>
    <property type="match status" value="1"/>
</dbReference>
<gene>
    <name evidence="2" type="ORF">M569_11913</name>
</gene>
<evidence type="ECO:0000313" key="3">
    <source>
        <dbReference type="Proteomes" id="UP000015453"/>
    </source>
</evidence>
<sequence>MEASPPSTGGELVPSSAVESQLSGLVYDMSQNVQIAMDNMLKMIIEIDQNSSRITEEMERSKDSILQRKINLQEEKKNFQKAAFAVLDLLN</sequence>
<evidence type="ECO:0000313" key="2">
    <source>
        <dbReference type="EMBL" id="EPS62876.1"/>
    </source>
</evidence>
<dbReference type="PANTHER" id="PTHR36800:SF1">
    <property type="entry name" value="POLYAMINE-MODULATED FACTOR 1-BINDING PROTEIN"/>
    <property type="match status" value="1"/>
</dbReference>
<feature type="coiled-coil region" evidence="1">
    <location>
        <begin position="55"/>
        <end position="82"/>
    </location>
</feature>